<keyword evidence="1" id="KW-0600">Photoreceptor protein</keyword>
<keyword evidence="2" id="KW-0716">Sensory transduction</keyword>
<dbReference type="Gene3D" id="3.30.450.20">
    <property type="entry name" value="PAS domain"/>
    <property type="match status" value="1"/>
</dbReference>
<name>A0A2P2JS84_RHIMU</name>
<evidence type="ECO:0000256" key="6">
    <source>
        <dbReference type="ARBA" id="ARBA00023170"/>
    </source>
</evidence>
<protein>
    <submittedName>
        <fullName evidence="9">Putative LOV domain-containing protein</fullName>
    </submittedName>
</protein>
<evidence type="ECO:0000256" key="5">
    <source>
        <dbReference type="ARBA" id="ARBA00022991"/>
    </source>
</evidence>
<evidence type="ECO:0000256" key="1">
    <source>
        <dbReference type="ARBA" id="ARBA00022543"/>
    </source>
</evidence>
<feature type="transmembrane region" description="Helical" evidence="7">
    <location>
        <begin position="80"/>
        <end position="102"/>
    </location>
</feature>
<dbReference type="GO" id="GO:0005634">
    <property type="term" value="C:nucleus"/>
    <property type="evidence" value="ECO:0007669"/>
    <property type="project" value="TreeGrafter"/>
</dbReference>
<dbReference type="SUPFAM" id="SSF55785">
    <property type="entry name" value="PYP-like sensor domain (PAS domain)"/>
    <property type="match status" value="1"/>
</dbReference>
<dbReference type="GO" id="GO:0009881">
    <property type="term" value="F:photoreceptor activity"/>
    <property type="evidence" value="ECO:0007669"/>
    <property type="project" value="UniProtKB-KW"/>
</dbReference>
<dbReference type="PANTHER" id="PTHR47429:SF2">
    <property type="entry name" value="PROTEIN TWIN LOV 1"/>
    <property type="match status" value="1"/>
</dbReference>
<dbReference type="InterPro" id="IPR000014">
    <property type="entry name" value="PAS"/>
</dbReference>
<keyword evidence="7" id="KW-0472">Membrane</keyword>
<keyword evidence="6" id="KW-0675">Receptor</keyword>
<keyword evidence="5" id="KW-0157">Chromophore</keyword>
<reference evidence="9" key="1">
    <citation type="submission" date="2018-02" db="EMBL/GenBank/DDBJ databases">
        <title>Rhizophora mucronata_Transcriptome.</title>
        <authorList>
            <person name="Meera S.P."/>
            <person name="Sreeshan A."/>
            <person name="Augustine A."/>
        </authorList>
    </citation>
    <scope>NUCLEOTIDE SEQUENCE</scope>
    <source>
        <tissue evidence="9">Leaf</tissue>
    </source>
</reference>
<sequence>MSNREKEGKQEEVQSSGKRLKCIKEEEEVELEGSPFFYPTTPTSFVVSDALEPDFPIVYVNKIFESFTGYLAHEVIGRNWYVSIIEFFFINLFIVLFLLLFCRNLIV</sequence>
<evidence type="ECO:0000256" key="2">
    <source>
        <dbReference type="ARBA" id="ARBA00022606"/>
    </source>
</evidence>
<dbReference type="PANTHER" id="PTHR47429">
    <property type="entry name" value="PROTEIN TWIN LOV 1"/>
    <property type="match status" value="1"/>
</dbReference>
<keyword evidence="4" id="KW-0288">FMN</keyword>
<dbReference type="CDD" id="cd00130">
    <property type="entry name" value="PAS"/>
    <property type="match status" value="1"/>
</dbReference>
<proteinExistence type="predicted"/>
<evidence type="ECO:0000256" key="7">
    <source>
        <dbReference type="SAM" id="Phobius"/>
    </source>
</evidence>
<evidence type="ECO:0000313" key="9">
    <source>
        <dbReference type="EMBL" id="MBW96327.1"/>
    </source>
</evidence>
<keyword evidence="7" id="KW-0812">Transmembrane</keyword>
<evidence type="ECO:0000256" key="3">
    <source>
        <dbReference type="ARBA" id="ARBA00022630"/>
    </source>
</evidence>
<keyword evidence="3" id="KW-0285">Flavoprotein</keyword>
<dbReference type="EMBL" id="GGEC01015844">
    <property type="protein sequence ID" value="MBW96327.1"/>
    <property type="molecule type" value="Transcribed_RNA"/>
</dbReference>
<evidence type="ECO:0000259" key="8">
    <source>
        <dbReference type="PROSITE" id="PS50112"/>
    </source>
</evidence>
<feature type="domain" description="PAS" evidence="8">
    <location>
        <begin position="57"/>
        <end position="88"/>
    </location>
</feature>
<keyword evidence="7" id="KW-1133">Transmembrane helix</keyword>
<evidence type="ECO:0000256" key="4">
    <source>
        <dbReference type="ARBA" id="ARBA00022643"/>
    </source>
</evidence>
<dbReference type="AlphaFoldDB" id="A0A2P2JS84"/>
<dbReference type="InterPro" id="IPR035965">
    <property type="entry name" value="PAS-like_dom_sf"/>
</dbReference>
<accession>A0A2P2JS84</accession>
<organism evidence="9">
    <name type="scientific">Rhizophora mucronata</name>
    <name type="common">Asiatic mangrove</name>
    <dbReference type="NCBI Taxonomy" id="61149"/>
    <lineage>
        <taxon>Eukaryota</taxon>
        <taxon>Viridiplantae</taxon>
        <taxon>Streptophyta</taxon>
        <taxon>Embryophyta</taxon>
        <taxon>Tracheophyta</taxon>
        <taxon>Spermatophyta</taxon>
        <taxon>Magnoliopsida</taxon>
        <taxon>eudicotyledons</taxon>
        <taxon>Gunneridae</taxon>
        <taxon>Pentapetalae</taxon>
        <taxon>rosids</taxon>
        <taxon>fabids</taxon>
        <taxon>Malpighiales</taxon>
        <taxon>Rhizophoraceae</taxon>
        <taxon>Rhizophora</taxon>
    </lineage>
</organism>
<dbReference type="PROSITE" id="PS50112">
    <property type="entry name" value="PAS"/>
    <property type="match status" value="1"/>
</dbReference>